<dbReference type="GeneID" id="113493046"/>
<dbReference type="KEGG" id="tnl:113493046"/>
<evidence type="ECO:0000313" key="2">
    <source>
        <dbReference type="RefSeq" id="XP_026726666.1"/>
    </source>
</evidence>
<accession>A0A7E5VEH4</accession>
<proteinExistence type="predicted"/>
<dbReference type="OrthoDB" id="415822at2759"/>
<reference evidence="2" key="1">
    <citation type="submission" date="2025-08" db="UniProtKB">
        <authorList>
            <consortium name="RefSeq"/>
        </authorList>
    </citation>
    <scope>IDENTIFICATION</scope>
</reference>
<protein>
    <submittedName>
        <fullName evidence="2">Uncharacterized protein LOC113493046</fullName>
    </submittedName>
</protein>
<dbReference type="RefSeq" id="XP_026726666.1">
    <property type="nucleotide sequence ID" value="XM_026870865.1"/>
</dbReference>
<organism evidence="1 2">
    <name type="scientific">Trichoplusia ni</name>
    <name type="common">Cabbage looper</name>
    <dbReference type="NCBI Taxonomy" id="7111"/>
    <lineage>
        <taxon>Eukaryota</taxon>
        <taxon>Metazoa</taxon>
        <taxon>Ecdysozoa</taxon>
        <taxon>Arthropoda</taxon>
        <taxon>Hexapoda</taxon>
        <taxon>Insecta</taxon>
        <taxon>Pterygota</taxon>
        <taxon>Neoptera</taxon>
        <taxon>Endopterygota</taxon>
        <taxon>Lepidoptera</taxon>
        <taxon>Glossata</taxon>
        <taxon>Ditrysia</taxon>
        <taxon>Noctuoidea</taxon>
        <taxon>Noctuidae</taxon>
        <taxon>Plusiinae</taxon>
        <taxon>Trichoplusia</taxon>
    </lineage>
</organism>
<dbReference type="InParanoid" id="A0A7E5VEH4"/>
<sequence>MVCKAALLQNPQRALAVRVIRRYRTMSGEAATLLAQTLPWKFEARTLALLYAWRRKDETQSNELSLRESREELRMAALTDWFYSLQSPIAGAELIAAIRPVF</sequence>
<gene>
    <name evidence="2" type="primary">LOC113493046</name>
</gene>
<dbReference type="AlphaFoldDB" id="A0A7E5VEH4"/>
<name>A0A7E5VEH4_TRINI</name>
<evidence type="ECO:0000313" key="1">
    <source>
        <dbReference type="Proteomes" id="UP000322000"/>
    </source>
</evidence>
<keyword evidence="1" id="KW-1185">Reference proteome</keyword>
<dbReference type="Proteomes" id="UP000322000">
    <property type="component" value="Chromosome 1"/>
</dbReference>